<keyword evidence="3" id="KW-0862">Zinc</keyword>
<evidence type="ECO:0000313" key="7">
    <source>
        <dbReference type="EMBL" id="OJJ51273.1"/>
    </source>
</evidence>
<dbReference type="Gene3D" id="3.30.40.10">
    <property type="entry name" value="Zinc/RING finger domain, C3HC4 (zinc finger)"/>
    <property type="match status" value="1"/>
</dbReference>
<dbReference type="PANTHER" id="PTHR10782:SF4">
    <property type="entry name" value="TONALLI, ISOFORM E"/>
    <property type="match status" value="1"/>
</dbReference>
<evidence type="ECO:0000259" key="6">
    <source>
        <dbReference type="PROSITE" id="PS51044"/>
    </source>
</evidence>
<evidence type="ECO:0000256" key="3">
    <source>
        <dbReference type="ARBA" id="ARBA00022833"/>
    </source>
</evidence>
<feature type="domain" description="SP-RING-type" evidence="6">
    <location>
        <begin position="229"/>
        <end position="319"/>
    </location>
</feature>
<accession>A0A1L9SW39</accession>
<dbReference type="GO" id="GO:0000785">
    <property type="term" value="C:chromatin"/>
    <property type="evidence" value="ECO:0007669"/>
    <property type="project" value="TreeGrafter"/>
</dbReference>
<protein>
    <recommendedName>
        <fullName evidence="6">SP-RING-type domain-containing protein</fullName>
    </recommendedName>
</protein>
<dbReference type="PROSITE" id="PS51044">
    <property type="entry name" value="ZF_SP_RING"/>
    <property type="match status" value="1"/>
</dbReference>
<dbReference type="STRING" id="1073090.A0A1L9SW39"/>
<feature type="compositionally biased region" description="Low complexity" evidence="5">
    <location>
        <begin position="373"/>
        <end position="390"/>
    </location>
</feature>
<feature type="region of interest" description="Disordered" evidence="5">
    <location>
        <begin position="339"/>
        <end position="400"/>
    </location>
</feature>
<dbReference type="GO" id="GO:0008270">
    <property type="term" value="F:zinc ion binding"/>
    <property type="evidence" value="ECO:0007669"/>
    <property type="project" value="UniProtKB-KW"/>
</dbReference>
<gene>
    <name evidence="7" type="ORF">ASPZODRAFT_56918</name>
</gene>
<evidence type="ECO:0000256" key="1">
    <source>
        <dbReference type="ARBA" id="ARBA00022723"/>
    </source>
</evidence>
<dbReference type="GO" id="GO:0016925">
    <property type="term" value="P:protein sumoylation"/>
    <property type="evidence" value="ECO:0007669"/>
    <property type="project" value="TreeGrafter"/>
</dbReference>
<dbReference type="Pfam" id="PF02891">
    <property type="entry name" value="zf-MIZ"/>
    <property type="match status" value="1"/>
</dbReference>
<dbReference type="PANTHER" id="PTHR10782">
    <property type="entry name" value="ZINC FINGER MIZ DOMAIN-CONTAINING PROTEIN"/>
    <property type="match status" value="1"/>
</dbReference>
<feature type="non-terminal residue" evidence="7">
    <location>
        <position position="1"/>
    </location>
</feature>
<dbReference type="InterPro" id="IPR004181">
    <property type="entry name" value="Znf_MIZ"/>
</dbReference>
<dbReference type="Proteomes" id="UP000184188">
    <property type="component" value="Unassembled WGS sequence"/>
</dbReference>
<evidence type="ECO:0000313" key="8">
    <source>
        <dbReference type="Proteomes" id="UP000184188"/>
    </source>
</evidence>
<organism evidence="7 8">
    <name type="scientific">Penicilliopsis zonata CBS 506.65</name>
    <dbReference type="NCBI Taxonomy" id="1073090"/>
    <lineage>
        <taxon>Eukaryota</taxon>
        <taxon>Fungi</taxon>
        <taxon>Dikarya</taxon>
        <taxon>Ascomycota</taxon>
        <taxon>Pezizomycotina</taxon>
        <taxon>Eurotiomycetes</taxon>
        <taxon>Eurotiomycetidae</taxon>
        <taxon>Eurotiales</taxon>
        <taxon>Aspergillaceae</taxon>
        <taxon>Penicilliopsis</taxon>
    </lineage>
</organism>
<dbReference type="InterPro" id="IPR013083">
    <property type="entry name" value="Znf_RING/FYVE/PHD"/>
</dbReference>
<proteinExistence type="predicted"/>
<keyword evidence="8" id="KW-1185">Reference proteome</keyword>
<reference evidence="8" key="1">
    <citation type="journal article" date="2017" name="Genome Biol.">
        <title>Comparative genomics reveals high biological diversity and specific adaptations in the industrially and medically important fungal genus Aspergillus.</title>
        <authorList>
            <person name="de Vries R.P."/>
            <person name="Riley R."/>
            <person name="Wiebenga A."/>
            <person name="Aguilar-Osorio G."/>
            <person name="Amillis S."/>
            <person name="Uchima C.A."/>
            <person name="Anderluh G."/>
            <person name="Asadollahi M."/>
            <person name="Askin M."/>
            <person name="Barry K."/>
            <person name="Battaglia E."/>
            <person name="Bayram O."/>
            <person name="Benocci T."/>
            <person name="Braus-Stromeyer S.A."/>
            <person name="Caldana C."/>
            <person name="Canovas D."/>
            <person name="Cerqueira G.C."/>
            <person name="Chen F."/>
            <person name="Chen W."/>
            <person name="Choi C."/>
            <person name="Clum A."/>
            <person name="Dos Santos R.A."/>
            <person name="Damasio A.R."/>
            <person name="Diallinas G."/>
            <person name="Emri T."/>
            <person name="Fekete E."/>
            <person name="Flipphi M."/>
            <person name="Freyberg S."/>
            <person name="Gallo A."/>
            <person name="Gournas C."/>
            <person name="Habgood R."/>
            <person name="Hainaut M."/>
            <person name="Harispe M.L."/>
            <person name="Henrissat B."/>
            <person name="Hilden K.S."/>
            <person name="Hope R."/>
            <person name="Hossain A."/>
            <person name="Karabika E."/>
            <person name="Karaffa L."/>
            <person name="Karanyi Z."/>
            <person name="Krasevec N."/>
            <person name="Kuo A."/>
            <person name="Kusch H."/>
            <person name="LaButti K."/>
            <person name="Lagendijk E.L."/>
            <person name="Lapidus A."/>
            <person name="Levasseur A."/>
            <person name="Lindquist E."/>
            <person name="Lipzen A."/>
            <person name="Logrieco A.F."/>
            <person name="MacCabe A."/>
            <person name="Maekelae M.R."/>
            <person name="Malavazi I."/>
            <person name="Melin P."/>
            <person name="Meyer V."/>
            <person name="Mielnichuk N."/>
            <person name="Miskei M."/>
            <person name="Molnar A.P."/>
            <person name="Mule G."/>
            <person name="Ngan C.Y."/>
            <person name="Orejas M."/>
            <person name="Orosz E."/>
            <person name="Ouedraogo J.P."/>
            <person name="Overkamp K.M."/>
            <person name="Park H.-S."/>
            <person name="Perrone G."/>
            <person name="Piumi F."/>
            <person name="Punt P.J."/>
            <person name="Ram A.F."/>
            <person name="Ramon A."/>
            <person name="Rauscher S."/>
            <person name="Record E."/>
            <person name="Riano-Pachon D.M."/>
            <person name="Robert V."/>
            <person name="Roehrig J."/>
            <person name="Ruller R."/>
            <person name="Salamov A."/>
            <person name="Salih N.S."/>
            <person name="Samson R.A."/>
            <person name="Sandor E."/>
            <person name="Sanguinetti M."/>
            <person name="Schuetze T."/>
            <person name="Sepcic K."/>
            <person name="Shelest E."/>
            <person name="Sherlock G."/>
            <person name="Sophianopoulou V."/>
            <person name="Squina F.M."/>
            <person name="Sun H."/>
            <person name="Susca A."/>
            <person name="Todd R.B."/>
            <person name="Tsang A."/>
            <person name="Unkles S.E."/>
            <person name="van de Wiele N."/>
            <person name="van Rossen-Uffink D."/>
            <person name="Oliveira J.V."/>
            <person name="Vesth T.C."/>
            <person name="Visser J."/>
            <person name="Yu J.-H."/>
            <person name="Zhou M."/>
            <person name="Andersen M.R."/>
            <person name="Archer D.B."/>
            <person name="Baker S.E."/>
            <person name="Benoit I."/>
            <person name="Brakhage A.A."/>
            <person name="Braus G.H."/>
            <person name="Fischer R."/>
            <person name="Frisvad J.C."/>
            <person name="Goldman G.H."/>
            <person name="Houbraken J."/>
            <person name="Oakley B."/>
            <person name="Pocsi I."/>
            <person name="Scazzocchio C."/>
            <person name="Seiboth B."/>
            <person name="vanKuyk P.A."/>
            <person name="Wortman J."/>
            <person name="Dyer P.S."/>
            <person name="Grigoriev I.V."/>
        </authorList>
    </citation>
    <scope>NUCLEOTIDE SEQUENCE [LARGE SCALE GENOMIC DNA]</scope>
    <source>
        <strain evidence="8">CBS 506.65</strain>
    </source>
</reference>
<dbReference type="GeneID" id="34615107"/>
<name>A0A1L9SW39_9EURO</name>
<evidence type="ECO:0000256" key="2">
    <source>
        <dbReference type="ARBA" id="ARBA00022771"/>
    </source>
</evidence>
<sequence length="400" mass="44370">PLLPQPGFVQHNPPRSSLHAGLHQAHLRDPLCKLVQRGPTGDEETGLFQYVRGFAVPPCHLGQEACSFEWTVSVSSEERMRFPNYLPNEGGHRPVRLLLEGCLLYRLRCIKVSPAMIQFDHLAWSVAETTWPSAIYVFINGVEHYVRRKVHNGKDLALDITDGLRQGMNQVSIHLLRSPAEQQDVFYAAGVEVLDVASLAFVKQLVRTIPAAQSCEEIRRRLSSSVTDGDDDLAVVNDHLSIDLLDPFMARIFNVPARGSACTHRECFDLDTYLMTRMSKSGKDGLKENWKCPICNLDARPQNLIIDGFLAAVHAELQRTNRLGEAKAIKIKADGSWELQQPRQLSSEHPASSSSSSSSSSAGAKRKRMASPTTYKTESSSTNNSTRGNSLETAVIIELE</sequence>
<dbReference type="EMBL" id="KV878336">
    <property type="protein sequence ID" value="OJJ51273.1"/>
    <property type="molecule type" value="Genomic_DNA"/>
</dbReference>
<dbReference type="RefSeq" id="XP_022585783.1">
    <property type="nucleotide sequence ID" value="XM_022728643.1"/>
</dbReference>
<keyword evidence="2 4" id="KW-0863">Zinc-finger</keyword>
<dbReference type="VEuPathDB" id="FungiDB:ASPZODRAFT_56918"/>
<dbReference type="GO" id="GO:0061665">
    <property type="term" value="F:SUMO ligase activity"/>
    <property type="evidence" value="ECO:0007669"/>
    <property type="project" value="TreeGrafter"/>
</dbReference>
<feature type="compositionally biased region" description="Polar residues" evidence="5">
    <location>
        <begin position="339"/>
        <end position="351"/>
    </location>
</feature>
<feature type="compositionally biased region" description="Low complexity" evidence="5">
    <location>
        <begin position="352"/>
        <end position="361"/>
    </location>
</feature>
<keyword evidence="1" id="KW-0479">Metal-binding</keyword>
<dbReference type="OrthoDB" id="27975at2759"/>
<evidence type="ECO:0000256" key="5">
    <source>
        <dbReference type="SAM" id="MobiDB-lite"/>
    </source>
</evidence>
<evidence type="ECO:0000256" key="4">
    <source>
        <dbReference type="PROSITE-ProRule" id="PRU00452"/>
    </source>
</evidence>
<dbReference type="AlphaFoldDB" id="A0A1L9SW39"/>